<feature type="binding site" evidence="5">
    <location>
        <position position="158"/>
    </location>
    <ligand>
        <name>[4Fe-4S] cluster</name>
        <dbReference type="ChEBI" id="CHEBI:49883"/>
    </ligand>
</feature>
<name>A0A1I7MEC9_9MICC</name>
<sequence length="391" mass="42029">MGDMSAAPFASVTTAPAAAPAGPSVGAAPQGSGRPVAVGMPQVPRTRRSREEVEAAAPVAKEKSVLLAAPRGYCAGVDRAVVAVEKALEVHGAPVYVRKEIVHNRHVVQTLEERGVIFVQELDEVPEGALTVFSAHGVSPAVVNEAAERNLQTIDATCPLVTKVHREAVRFAKQEKQILLIGHEGHEEVEGTYGEAPEHTTIINNPDEARTVQVEDPDNLIWLSQTTLSVDETLEIVSILRERFPNLQDPPSDDICYATSNRQAAIKMISPQCDLVIVVGSANSSNSVRLKEVALEYGAARAERVDFANQVDESWFEGVATVGLSSGASVPEVLVREVLDLLAQYGYETVDEVVTAEEDIIFSLPKELRAELKRVGDHSRSLGGRGKTVKA</sequence>
<feature type="binding site" evidence="5">
    <location>
        <position position="136"/>
    </location>
    <ligand>
        <name>dimethylallyl diphosphate</name>
        <dbReference type="ChEBI" id="CHEBI:57623"/>
    </ligand>
</feature>
<feature type="binding site" evidence="5">
    <location>
        <position position="285"/>
    </location>
    <ligand>
        <name>(2E)-4-hydroxy-3-methylbut-2-enyl diphosphate</name>
        <dbReference type="ChEBI" id="CHEBI:128753"/>
    </ligand>
</feature>
<dbReference type="GO" id="GO:0046872">
    <property type="term" value="F:metal ion binding"/>
    <property type="evidence" value="ECO:0007669"/>
    <property type="project" value="UniProtKB-KW"/>
</dbReference>
<dbReference type="PANTHER" id="PTHR30426:SF0">
    <property type="entry name" value="4-HYDROXY-3-METHYLBUT-2-ENYL DIPHOSPHATE REDUCTASE"/>
    <property type="match status" value="1"/>
</dbReference>
<dbReference type="NCBIfam" id="TIGR00216">
    <property type="entry name" value="ispH_lytB"/>
    <property type="match status" value="1"/>
</dbReference>
<dbReference type="GO" id="GO:0016114">
    <property type="term" value="P:terpenoid biosynthetic process"/>
    <property type="evidence" value="ECO:0007669"/>
    <property type="project" value="UniProtKB-UniRule"/>
</dbReference>
<keyword evidence="4 5" id="KW-0411">Iron-sulfur</keyword>
<feature type="binding site" evidence="5">
    <location>
        <position position="136"/>
    </location>
    <ligand>
        <name>(2E)-4-hydroxy-3-methylbut-2-enyl diphosphate</name>
        <dbReference type="ChEBI" id="CHEBI:128753"/>
    </ligand>
</feature>
<reference evidence="7 8" key="1">
    <citation type="submission" date="2016-10" db="EMBL/GenBank/DDBJ databases">
        <authorList>
            <person name="de Groot N.N."/>
        </authorList>
    </citation>
    <scope>NUCLEOTIDE SEQUENCE [LARGE SCALE GENOMIC DNA]</scope>
    <source>
        <strain evidence="7 8">CGMCC 1.7054</strain>
    </source>
</reference>
<keyword evidence="5" id="KW-0560">Oxidoreductase</keyword>
<dbReference type="EMBL" id="FPCG01000001">
    <property type="protein sequence ID" value="SFV20276.1"/>
    <property type="molecule type" value="Genomic_DNA"/>
</dbReference>
<feature type="binding site" evidence="5">
    <location>
        <position position="285"/>
    </location>
    <ligand>
        <name>dimethylallyl diphosphate</name>
        <dbReference type="ChEBI" id="CHEBI:57623"/>
    </ligand>
</feature>
<feature type="binding site" evidence="5">
    <location>
        <position position="136"/>
    </location>
    <ligand>
        <name>isopentenyl diphosphate</name>
        <dbReference type="ChEBI" id="CHEBI:128769"/>
    </ligand>
</feature>
<dbReference type="HAMAP" id="MF_00191">
    <property type="entry name" value="IspH"/>
    <property type="match status" value="1"/>
</dbReference>
<evidence type="ECO:0000313" key="7">
    <source>
        <dbReference type="EMBL" id="SFV20276.1"/>
    </source>
</evidence>
<comment type="cofactor">
    <cofactor evidence="5">
        <name>[4Fe-4S] cluster</name>
        <dbReference type="ChEBI" id="CHEBI:49883"/>
    </cofactor>
    <text evidence="5">Binds 1 [4Fe-4S] cluster per subunit.</text>
</comment>
<keyword evidence="1 5" id="KW-0004">4Fe-4S</keyword>
<dbReference type="GO" id="GO:0050992">
    <property type="term" value="P:dimethylallyl diphosphate biosynthetic process"/>
    <property type="evidence" value="ECO:0007669"/>
    <property type="project" value="UniProtKB-UniRule"/>
</dbReference>
<dbReference type="PANTHER" id="PTHR30426">
    <property type="entry name" value="4-HYDROXY-3-METHYLBUT-2-ENYL DIPHOSPHATE REDUCTASE"/>
    <property type="match status" value="1"/>
</dbReference>
<comment type="similarity">
    <text evidence="5">Belongs to the IspH family.</text>
</comment>
<keyword evidence="2 5" id="KW-0479">Metal-binding</keyword>
<feature type="binding site" evidence="5">
    <location>
        <position position="74"/>
    </location>
    <ligand>
        <name>[4Fe-4S] cluster</name>
        <dbReference type="ChEBI" id="CHEBI:49883"/>
    </ligand>
</feature>
<feature type="active site" description="Proton donor" evidence="5">
    <location>
        <position position="188"/>
    </location>
</feature>
<feature type="binding site" evidence="5">
    <location>
        <position position="284"/>
    </location>
    <ligand>
        <name>isopentenyl diphosphate</name>
        <dbReference type="ChEBI" id="CHEBI:128769"/>
    </ligand>
</feature>
<feature type="binding site" evidence="5">
    <location>
        <position position="256"/>
    </location>
    <ligand>
        <name>[4Fe-4S] cluster</name>
        <dbReference type="ChEBI" id="CHEBI:49883"/>
    </ligand>
</feature>
<feature type="binding site" evidence="5">
    <location>
        <position position="329"/>
    </location>
    <ligand>
        <name>dimethylallyl diphosphate</name>
        <dbReference type="ChEBI" id="CHEBI:57623"/>
    </ligand>
</feature>
<dbReference type="InterPro" id="IPR003451">
    <property type="entry name" value="LytB/IspH"/>
</dbReference>
<dbReference type="STRING" id="574650.SAMN04487966_101281"/>
<keyword evidence="5" id="KW-0414">Isoprene biosynthesis</keyword>
<feature type="binding site" evidence="5">
    <location>
        <position position="103"/>
    </location>
    <ligand>
        <name>isopentenyl diphosphate</name>
        <dbReference type="ChEBI" id="CHEBI:128769"/>
    </ligand>
</feature>
<feature type="binding site" evidence="5">
    <location>
        <position position="286"/>
    </location>
    <ligand>
        <name>(2E)-4-hydroxy-3-methylbut-2-enyl diphosphate</name>
        <dbReference type="ChEBI" id="CHEBI:128753"/>
    </ligand>
</feature>
<dbReference type="EC" id="1.17.7.4" evidence="5"/>
<feature type="region of interest" description="Disordered" evidence="6">
    <location>
        <begin position="15"/>
        <end position="55"/>
    </location>
</feature>
<comment type="catalytic activity">
    <reaction evidence="5">
        <text>dimethylallyl diphosphate + 2 oxidized [2Fe-2S]-[ferredoxin] + H2O = (2E)-4-hydroxy-3-methylbut-2-enyl diphosphate + 2 reduced [2Fe-2S]-[ferredoxin] + 2 H(+)</text>
        <dbReference type="Rhea" id="RHEA:24825"/>
        <dbReference type="Rhea" id="RHEA-COMP:10000"/>
        <dbReference type="Rhea" id="RHEA-COMP:10001"/>
        <dbReference type="ChEBI" id="CHEBI:15377"/>
        <dbReference type="ChEBI" id="CHEBI:15378"/>
        <dbReference type="ChEBI" id="CHEBI:33737"/>
        <dbReference type="ChEBI" id="CHEBI:33738"/>
        <dbReference type="ChEBI" id="CHEBI:57623"/>
        <dbReference type="ChEBI" id="CHEBI:128753"/>
        <dbReference type="EC" id="1.17.7.4"/>
    </reaction>
</comment>
<keyword evidence="8" id="KW-1185">Reference proteome</keyword>
<dbReference type="GO" id="GO:0019288">
    <property type="term" value="P:isopentenyl diphosphate biosynthetic process, methylerythritol 4-phosphate pathway"/>
    <property type="evidence" value="ECO:0007669"/>
    <property type="project" value="UniProtKB-UniRule"/>
</dbReference>
<comment type="catalytic activity">
    <reaction evidence="5">
        <text>isopentenyl diphosphate + 2 oxidized [2Fe-2S]-[ferredoxin] + H2O = (2E)-4-hydroxy-3-methylbut-2-enyl diphosphate + 2 reduced [2Fe-2S]-[ferredoxin] + 2 H(+)</text>
        <dbReference type="Rhea" id="RHEA:24488"/>
        <dbReference type="Rhea" id="RHEA-COMP:10000"/>
        <dbReference type="Rhea" id="RHEA-COMP:10001"/>
        <dbReference type="ChEBI" id="CHEBI:15377"/>
        <dbReference type="ChEBI" id="CHEBI:15378"/>
        <dbReference type="ChEBI" id="CHEBI:33737"/>
        <dbReference type="ChEBI" id="CHEBI:33738"/>
        <dbReference type="ChEBI" id="CHEBI:128753"/>
        <dbReference type="ChEBI" id="CHEBI:128769"/>
        <dbReference type="EC" id="1.17.7.4"/>
    </reaction>
</comment>
<feature type="binding site" evidence="5">
    <location>
        <position position="186"/>
    </location>
    <ligand>
        <name>isopentenyl diphosphate</name>
        <dbReference type="ChEBI" id="CHEBI:128769"/>
    </ligand>
</feature>
<evidence type="ECO:0000256" key="2">
    <source>
        <dbReference type="ARBA" id="ARBA00022723"/>
    </source>
</evidence>
<feature type="binding site" evidence="5">
    <location>
        <position position="103"/>
    </location>
    <ligand>
        <name>(2E)-4-hydroxy-3-methylbut-2-enyl diphosphate</name>
        <dbReference type="ChEBI" id="CHEBI:128753"/>
    </ligand>
</feature>
<feature type="binding site" evidence="5">
    <location>
        <position position="284"/>
    </location>
    <ligand>
        <name>dimethylallyl diphosphate</name>
        <dbReference type="ChEBI" id="CHEBI:57623"/>
    </ligand>
</feature>
<evidence type="ECO:0000256" key="3">
    <source>
        <dbReference type="ARBA" id="ARBA00023004"/>
    </source>
</evidence>
<keyword evidence="3 5" id="KW-0408">Iron</keyword>
<feature type="binding site" evidence="5">
    <location>
        <position position="285"/>
    </location>
    <ligand>
        <name>isopentenyl diphosphate</name>
        <dbReference type="ChEBI" id="CHEBI:128769"/>
    </ligand>
</feature>
<evidence type="ECO:0000256" key="5">
    <source>
        <dbReference type="HAMAP-Rule" id="MF_00191"/>
    </source>
</evidence>
<evidence type="ECO:0000313" key="8">
    <source>
        <dbReference type="Proteomes" id="UP000198881"/>
    </source>
</evidence>
<dbReference type="CDD" id="cd13944">
    <property type="entry name" value="lytB_ispH"/>
    <property type="match status" value="1"/>
</dbReference>
<dbReference type="GO" id="GO:0051539">
    <property type="term" value="F:4 iron, 4 sulfur cluster binding"/>
    <property type="evidence" value="ECO:0007669"/>
    <property type="project" value="UniProtKB-UniRule"/>
</dbReference>
<feature type="binding site" evidence="5">
    <location>
        <position position="103"/>
    </location>
    <ligand>
        <name>dimethylallyl diphosphate</name>
        <dbReference type="ChEBI" id="CHEBI:57623"/>
    </ligand>
</feature>
<dbReference type="NCBIfam" id="NF002190">
    <property type="entry name" value="PRK01045.1-4"/>
    <property type="match status" value="1"/>
</dbReference>
<feature type="binding site" evidence="5">
    <location>
        <position position="226"/>
    </location>
    <ligand>
        <name>(2E)-4-hydroxy-3-methylbut-2-enyl diphosphate</name>
        <dbReference type="ChEBI" id="CHEBI:128753"/>
    </ligand>
</feature>
<feature type="binding site" evidence="5">
    <location>
        <position position="286"/>
    </location>
    <ligand>
        <name>isopentenyl diphosphate</name>
        <dbReference type="ChEBI" id="CHEBI:128769"/>
    </ligand>
</feature>
<dbReference type="UniPathway" id="UPA00059">
    <property type="reaction ID" value="UER00105"/>
</dbReference>
<feature type="binding site" evidence="5">
    <location>
        <position position="284"/>
    </location>
    <ligand>
        <name>(2E)-4-hydroxy-3-methylbut-2-enyl diphosphate</name>
        <dbReference type="ChEBI" id="CHEBI:128753"/>
    </ligand>
</feature>
<gene>
    <name evidence="5" type="primary">ispH</name>
    <name evidence="7" type="ORF">SAMN04487966_101281</name>
</gene>
<dbReference type="NCBIfam" id="NF002189">
    <property type="entry name" value="PRK01045.1-3"/>
    <property type="match status" value="1"/>
</dbReference>
<protein>
    <recommendedName>
        <fullName evidence="5">4-hydroxy-3-methylbut-2-enyl diphosphate reductase</fullName>
        <shortName evidence="5">HMBPP reductase</shortName>
        <ecNumber evidence="5">1.17.7.4</ecNumber>
    </recommendedName>
</protein>
<evidence type="ECO:0000256" key="6">
    <source>
        <dbReference type="SAM" id="MobiDB-lite"/>
    </source>
</evidence>
<dbReference type="Pfam" id="PF02401">
    <property type="entry name" value="LYTB"/>
    <property type="match status" value="1"/>
</dbReference>
<comment type="function">
    <text evidence="5">Catalyzes the conversion of 1-hydroxy-2-methyl-2-(E)-butenyl 4-diphosphate (HMBPP) into a mixture of isopentenyl diphosphate (IPP) and dimethylallyl diphosphate (DMAPP). Acts in the terminal step of the DOXP/MEP pathway for isoprenoid precursor biosynthesis.</text>
</comment>
<feature type="binding site" evidence="5">
    <location>
        <position position="186"/>
    </location>
    <ligand>
        <name>(2E)-4-hydroxy-3-methylbut-2-enyl diphosphate</name>
        <dbReference type="ChEBI" id="CHEBI:128753"/>
    </ligand>
</feature>
<feature type="binding site" evidence="5">
    <location>
        <position position="329"/>
    </location>
    <ligand>
        <name>(2E)-4-hydroxy-3-methylbut-2-enyl diphosphate</name>
        <dbReference type="ChEBI" id="CHEBI:128753"/>
    </ligand>
</feature>
<dbReference type="GO" id="GO:0051745">
    <property type="term" value="F:4-hydroxy-3-methylbut-2-enyl diphosphate reductase activity"/>
    <property type="evidence" value="ECO:0007669"/>
    <property type="project" value="UniProtKB-UniRule"/>
</dbReference>
<feature type="binding site" evidence="5">
    <location>
        <position position="286"/>
    </location>
    <ligand>
        <name>dimethylallyl diphosphate</name>
        <dbReference type="ChEBI" id="CHEBI:57623"/>
    </ligand>
</feature>
<dbReference type="UniPathway" id="UPA00056">
    <property type="reaction ID" value="UER00097"/>
</dbReference>
<dbReference type="Gene3D" id="3.40.1010.20">
    <property type="entry name" value="4-hydroxy-3-methylbut-2-enyl diphosphate reductase, catalytic domain"/>
    <property type="match status" value="2"/>
</dbReference>
<dbReference type="AlphaFoldDB" id="A0A1I7MEC9"/>
<dbReference type="Gene3D" id="3.40.50.11270">
    <property type="match status" value="1"/>
</dbReference>
<feature type="binding site" evidence="5">
    <location>
        <position position="329"/>
    </location>
    <ligand>
        <name>isopentenyl diphosphate</name>
        <dbReference type="ChEBI" id="CHEBI:128769"/>
    </ligand>
</feature>
<comment type="pathway">
    <text evidence="5">Isoprenoid biosynthesis; isopentenyl diphosphate biosynthesis via DXP pathway; isopentenyl diphosphate from 1-deoxy-D-xylulose 5-phosphate: step 6/6.</text>
</comment>
<feature type="compositionally biased region" description="Low complexity" evidence="6">
    <location>
        <begin position="15"/>
        <end position="29"/>
    </location>
</feature>
<accession>A0A1I7MEC9</accession>
<dbReference type="Proteomes" id="UP000198881">
    <property type="component" value="Unassembled WGS sequence"/>
</dbReference>
<organism evidence="7 8">
    <name type="scientific">Micrococcus terreus</name>
    <dbReference type="NCBI Taxonomy" id="574650"/>
    <lineage>
        <taxon>Bacteria</taxon>
        <taxon>Bacillati</taxon>
        <taxon>Actinomycetota</taxon>
        <taxon>Actinomycetes</taxon>
        <taxon>Micrococcales</taxon>
        <taxon>Micrococcaceae</taxon>
        <taxon>Micrococcus</taxon>
    </lineage>
</organism>
<comment type="pathway">
    <text evidence="5">Isoprenoid biosynthesis; dimethylallyl diphosphate biosynthesis; dimethylallyl diphosphate from (2E)-4-hydroxy-3-methylbutenyl diphosphate: step 1/1.</text>
</comment>
<feature type="binding site" evidence="5">
    <location>
        <position position="186"/>
    </location>
    <ligand>
        <name>dimethylallyl diphosphate</name>
        <dbReference type="ChEBI" id="CHEBI:57623"/>
    </ligand>
</feature>
<evidence type="ECO:0000256" key="1">
    <source>
        <dbReference type="ARBA" id="ARBA00022485"/>
    </source>
</evidence>
<evidence type="ECO:0000256" key="4">
    <source>
        <dbReference type="ARBA" id="ARBA00023014"/>
    </source>
</evidence>
<proteinExistence type="inferred from homology"/>